<comment type="function">
    <text evidence="10">Binds directly to 23S rRNA. The L1 stalk is quite mobile in the ribosome, and is involved in E site tRNA release.</text>
</comment>
<keyword evidence="4 10" id="KW-0699">rRNA-binding</keyword>
<evidence type="ECO:0000256" key="11">
    <source>
        <dbReference type="RuleBase" id="RU000659"/>
    </source>
</evidence>
<dbReference type="GO" id="GO:0019843">
    <property type="term" value="F:rRNA binding"/>
    <property type="evidence" value="ECO:0007669"/>
    <property type="project" value="UniProtKB-UniRule"/>
</dbReference>
<keyword evidence="3 10" id="KW-0820">tRNA-binding</keyword>
<dbReference type="GO" id="GO:0006412">
    <property type="term" value="P:translation"/>
    <property type="evidence" value="ECO:0007669"/>
    <property type="project" value="UniProtKB-UniRule"/>
</dbReference>
<evidence type="ECO:0000256" key="2">
    <source>
        <dbReference type="ARBA" id="ARBA00022491"/>
    </source>
</evidence>
<dbReference type="InterPro" id="IPR002143">
    <property type="entry name" value="Ribosomal_uL1"/>
</dbReference>
<keyword evidence="2 10" id="KW-0678">Repressor</keyword>
<dbReference type="AlphaFoldDB" id="A0A7C5AM54"/>
<dbReference type="PROSITE" id="PS01199">
    <property type="entry name" value="RIBOSOMAL_L1"/>
    <property type="match status" value="1"/>
</dbReference>
<evidence type="ECO:0000256" key="3">
    <source>
        <dbReference type="ARBA" id="ARBA00022555"/>
    </source>
</evidence>
<evidence type="ECO:0000313" key="12">
    <source>
        <dbReference type="EMBL" id="HGZ11955.1"/>
    </source>
</evidence>
<dbReference type="PANTHER" id="PTHR36427">
    <property type="entry name" value="54S RIBOSOMAL PROTEIN L1, MITOCHONDRIAL"/>
    <property type="match status" value="1"/>
</dbReference>
<dbReference type="NCBIfam" id="TIGR01169">
    <property type="entry name" value="rplA_bact"/>
    <property type="match status" value="1"/>
</dbReference>
<dbReference type="EMBL" id="DTKJ01000048">
    <property type="protein sequence ID" value="HGZ11955.1"/>
    <property type="molecule type" value="Genomic_DNA"/>
</dbReference>
<dbReference type="InterPro" id="IPR016095">
    <property type="entry name" value="Ribosomal_uL1_3-a/b-sand"/>
</dbReference>
<evidence type="ECO:0000256" key="1">
    <source>
        <dbReference type="ARBA" id="ARBA00010531"/>
    </source>
</evidence>
<evidence type="ECO:0000256" key="4">
    <source>
        <dbReference type="ARBA" id="ARBA00022730"/>
    </source>
</evidence>
<dbReference type="Gene3D" id="3.30.190.20">
    <property type="match status" value="1"/>
</dbReference>
<comment type="similarity">
    <text evidence="1 10 11">Belongs to the universal ribosomal protein uL1 family.</text>
</comment>
<dbReference type="GO" id="GO:0006417">
    <property type="term" value="P:regulation of translation"/>
    <property type="evidence" value="ECO:0007669"/>
    <property type="project" value="UniProtKB-KW"/>
</dbReference>
<keyword evidence="8 10" id="KW-0687">Ribonucleoprotein</keyword>
<keyword evidence="7 10" id="KW-0689">Ribosomal protein</keyword>
<evidence type="ECO:0000256" key="5">
    <source>
        <dbReference type="ARBA" id="ARBA00022845"/>
    </source>
</evidence>
<evidence type="ECO:0000256" key="8">
    <source>
        <dbReference type="ARBA" id="ARBA00023274"/>
    </source>
</evidence>
<dbReference type="Pfam" id="PF00687">
    <property type="entry name" value="Ribosomal_L1"/>
    <property type="match status" value="1"/>
</dbReference>
<gene>
    <name evidence="10" type="primary">rplA</name>
    <name evidence="12" type="ORF">ENW48_07020</name>
</gene>
<comment type="function">
    <text evidence="10">Protein L1 is also a translational repressor protein, it controls the translation of the L11 operon by binding to its mRNA.</text>
</comment>
<dbReference type="PANTHER" id="PTHR36427:SF3">
    <property type="entry name" value="LARGE RIBOSOMAL SUBUNIT PROTEIN UL1M"/>
    <property type="match status" value="1"/>
</dbReference>
<dbReference type="InterPro" id="IPR023673">
    <property type="entry name" value="Ribosomal_uL1_CS"/>
</dbReference>
<name>A0A7C5AM54_9BACT</name>
<dbReference type="PIRSF" id="PIRSF002155">
    <property type="entry name" value="Ribosomal_L1"/>
    <property type="match status" value="1"/>
</dbReference>
<comment type="subunit">
    <text evidence="10">Part of the 50S ribosomal subunit.</text>
</comment>
<keyword evidence="5 10" id="KW-0810">Translation regulation</keyword>
<dbReference type="Gene3D" id="3.40.50.790">
    <property type="match status" value="1"/>
</dbReference>
<dbReference type="GO" id="GO:0000049">
    <property type="term" value="F:tRNA binding"/>
    <property type="evidence" value="ECO:0007669"/>
    <property type="project" value="UniProtKB-KW"/>
</dbReference>
<evidence type="ECO:0000256" key="10">
    <source>
        <dbReference type="HAMAP-Rule" id="MF_01318"/>
    </source>
</evidence>
<proteinExistence type="inferred from homology"/>
<dbReference type="SUPFAM" id="SSF56808">
    <property type="entry name" value="Ribosomal protein L1"/>
    <property type="match status" value="1"/>
</dbReference>
<organism evidence="12">
    <name type="scientific">Desulfobacca acetoxidans</name>
    <dbReference type="NCBI Taxonomy" id="60893"/>
    <lineage>
        <taxon>Bacteria</taxon>
        <taxon>Pseudomonadati</taxon>
        <taxon>Thermodesulfobacteriota</taxon>
        <taxon>Desulfobaccia</taxon>
        <taxon>Desulfobaccales</taxon>
        <taxon>Desulfobaccaceae</taxon>
        <taxon>Desulfobacca</taxon>
    </lineage>
</organism>
<evidence type="ECO:0000256" key="9">
    <source>
        <dbReference type="ARBA" id="ARBA00035241"/>
    </source>
</evidence>
<comment type="caution">
    <text evidence="12">The sequence shown here is derived from an EMBL/GenBank/DDBJ whole genome shotgun (WGS) entry which is preliminary data.</text>
</comment>
<dbReference type="HAMAP" id="MF_01318_B">
    <property type="entry name" value="Ribosomal_uL1_B"/>
    <property type="match status" value="1"/>
</dbReference>
<keyword evidence="6 10" id="KW-0694">RNA-binding</keyword>
<reference evidence="12" key="1">
    <citation type="journal article" date="2020" name="mSystems">
        <title>Genome- and Community-Level Interaction Insights into Carbon Utilization and Element Cycling Functions of Hydrothermarchaeota in Hydrothermal Sediment.</title>
        <authorList>
            <person name="Zhou Z."/>
            <person name="Liu Y."/>
            <person name="Xu W."/>
            <person name="Pan J."/>
            <person name="Luo Z.H."/>
            <person name="Li M."/>
        </authorList>
    </citation>
    <scope>NUCLEOTIDE SEQUENCE [LARGE SCALE GENOMIC DNA]</scope>
    <source>
        <strain evidence="12">SpSt-853</strain>
    </source>
</reference>
<evidence type="ECO:0000256" key="6">
    <source>
        <dbReference type="ARBA" id="ARBA00022884"/>
    </source>
</evidence>
<dbReference type="CDD" id="cd00403">
    <property type="entry name" value="Ribosomal_L1"/>
    <property type="match status" value="1"/>
</dbReference>
<evidence type="ECO:0000256" key="7">
    <source>
        <dbReference type="ARBA" id="ARBA00022980"/>
    </source>
</evidence>
<dbReference type="InterPro" id="IPR005878">
    <property type="entry name" value="Ribosom_uL1_bac-type"/>
</dbReference>
<dbReference type="FunFam" id="3.40.50.790:FF:000001">
    <property type="entry name" value="50S ribosomal protein L1"/>
    <property type="match status" value="1"/>
</dbReference>
<dbReference type="GO" id="GO:0003735">
    <property type="term" value="F:structural constituent of ribosome"/>
    <property type="evidence" value="ECO:0007669"/>
    <property type="project" value="InterPro"/>
</dbReference>
<dbReference type="InterPro" id="IPR023674">
    <property type="entry name" value="Ribosomal_uL1-like"/>
</dbReference>
<sequence>MPRHGKRFRQVAEKVEKGRRYTFQEAVNLALETASAKFDETLEAAVHLGVNPRHADQMVRGAVVLPHGLGKKVRVLVFAKGEKEQEAKEAGADFVGAEDLIQRIQGGWLEFDKAVATPDLMGQVGRIGKILGPRGLMPNVKVGTVTFDVAKAVQELKGGKVEFRVDRAGVVHAPMGKVSFGAEKLLYNLAAFMDQLLRLKPATSKGTYLKSIHLSTTMGPGIPVDTGDVKNLVRLLS</sequence>
<dbReference type="GO" id="GO:0015934">
    <property type="term" value="C:large ribosomal subunit"/>
    <property type="evidence" value="ECO:0007669"/>
    <property type="project" value="InterPro"/>
</dbReference>
<accession>A0A7C5AM54</accession>
<protein>
    <recommendedName>
        <fullName evidence="9 10">Large ribosomal subunit protein uL1</fullName>
    </recommendedName>
</protein>
<dbReference type="InterPro" id="IPR028364">
    <property type="entry name" value="Ribosomal_uL1/biogenesis"/>
</dbReference>